<proteinExistence type="predicted"/>
<evidence type="ECO:0000256" key="2">
    <source>
        <dbReference type="SAM" id="SignalP"/>
    </source>
</evidence>
<accession>A0ABS3WHU8</accession>
<dbReference type="Gene3D" id="1.10.10.1530">
    <property type="match status" value="1"/>
</dbReference>
<feature type="chain" id="PRO_5045560814" description="LysM domain-containing protein" evidence="2">
    <location>
        <begin position="27"/>
        <end position="274"/>
    </location>
</feature>
<gene>
    <name evidence="3" type="ORF">I8J29_27125</name>
</gene>
<feature type="region of interest" description="Disordered" evidence="1">
    <location>
        <begin position="243"/>
        <end position="274"/>
    </location>
</feature>
<organism evidence="3 4">
    <name type="scientific">Paenibacillus artemisiicola</name>
    <dbReference type="NCBI Taxonomy" id="1172618"/>
    <lineage>
        <taxon>Bacteria</taxon>
        <taxon>Bacillati</taxon>
        <taxon>Bacillota</taxon>
        <taxon>Bacilli</taxon>
        <taxon>Bacillales</taxon>
        <taxon>Paenibacillaceae</taxon>
        <taxon>Paenibacillus</taxon>
    </lineage>
</organism>
<dbReference type="EMBL" id="JAGGDJ010000041">
    <property type="protein sequence ID" value="MBO7747870.1"/>
    <property type="molecule type" value="Genomic_DNA"/>
</dbReference>
<evidence type="ECO:0000313" key="3">
    <source>
        <dbReference type="EMBL" id="MBO7747870.1"/>
    </source>
</evidence>
<evidence type="ECO:0008006" key="5">
    <source>
        <dbReference type="Google" id="ProtNLM"/>
    </source>
</evidence>
<keyword evidence="2" id="KW-0732">Signal</keyword>
<feature type="compositionally biased region" description="Low complexity" evidence="1">
    <location>
        <begin position="258"/>
        <end position="274"/>
    </location>
</feature>
<evidence type="ECO:0000313" key="4">
    <source>
        <dbReference type="Proteomes" id="UP000670947"/>
    </source>
</evidence>
<keyword evidence="4" id="KW-1185">Reference proteome</keyword>
<comment type="caution">
    <text evidence="3">The sequence shown here is derived from an EMBL/GenBank/DDBJ whole genome shotgun (WGS) entry which is preliminary data.</text>
</comment>
<protein>
    <recommendedName>
        <fullName evidence="5">LysM domain-containing protein</fullName>
    </recommendedName>
</protein>
<name>A0ABS3WHU8_9BACL</name>
<evidence type="ECO:0000256" key="1">
    <source>
        <dbReference type="SAM" id="MobiDB-lite"/>
    </source>
</evidence>
<feature type="signal peptide" evidence="2">
    <location>
        <begin position="1"/>
        <end position="26"/>
    </location>
</feature>
<dbReference type="Proteomes" id="UP000670947">
    <property type="component" value="Unassembled WGS sequence"/>
</dbReference>
<dbReference type="RefSeq" id="WP_208850490.1">
    <property type="nucleotide sequence ID" value="NZ_JAGGDJ010000041.1"/>
</dbReference>
<reference evidence="3 4" key="1">
    <citation type="submission" date="2021-03" db="EMBL/GenBank/DDBJ databases">
        <title>Paenibacillus artemisicola MWE-103 whole genome sequence.</title>
        <authorList>
            <person name="Ham Y.J."/>
        </authorList>
    </citation>
    <scope>NUCLEOTIDE SEQUENCE [LARGE SCALE GENOMIC DNA]</scope>
    <source>
        <strain evidence="3 4">MWE-103</strain>
    </source>
</reference>
<sequence>MKMNKTMKALTLAGALAVMIPLSAYAATNSSSTTTAADSAASGSTLTIHKGKALAPKDRSEGFGRGMVGQEVLDLLKLDAKTLKEKLAAGKTLAQIAEEQGVSRDALKQAMTAAFEKRQAEEKQAFADNLDKTLDGQLPLGRAGGKGGFKAGFGKLDLEASAKLLGVTTDALKQELAGGKSLANVAKEKGVDVQKLIDAQKQAIVDGLSAAVKAGKLTQEQADKISAEAGSIAEKIVNGAMPQVKREGWSTPLKKSAESGGAAGADADSAAEGA</sequence>